<dbReference type="EMBL" id="BMNL01000004">
    <property type="protein sequence ID" value="GGP22193.1"/>
    <property type="molecule type" value="Genomic_DNA"/>
</dbReference>
<evidence type="ECO:0000259" key="2">
    <source>
        <dbReference type="SMART" id="SM00893"/>
    </source>
</evidence>
<dbReference type="PROSITE" id="PS01065">
    <property type="entry name" value="ETF_BETA"/>
    <property type="match status" value="1"/>
</dbReference>
<evidence type="ECO:0000313" key="3">
    <source>
        <dbReference type="EMBL" id="GGP22193.1"/>
    </source>
</evidence>
<dbReference type="InterPro" id="IPR014729">
    <property type="entry name" value="Rossmann-like_a/b/a_fold"/>
</dbReference>
<dbReference type="InterPro" id="IPR012255">
    <property type="entry name" value="ETF_b"/>
</dbReference>
<dbReference type="CDD" id="cd01714">
    <property type="entry name" value="ETF_beta"/>
    <property type="match status" value="1"/>
</dbReference>
<reference evidence="3" key="1">
    <citation type="journal article" date="2014" name="Int. J. Syst. Evol. Microbiol.">
        <title>Complete genome sequence of Corynebacterium casei LMG S-19264T (=DSM 44701T), isolated from a smear-ripened cheese.</title>
        <authorList>
            <consortium name="US DOE Joint Genome Institute (JGI-PGF)"/>
            <person name="Walter F."/>
            <person name="Albersmeier A."/>
            <person name="Kalinowski J."/>
            <person name="Ruckert C."/>
        </authorList>
    </citation>
    <scope>NUCLEOTIDE SEQUENCE</scope>
    <source>
        <strain evidence="3">JCM 10088</strain>
    </source>
</reference>
<dbReference type="AlphaFoldDB" id="A0A830GYB9"/>
<dbReference type="InterPro" id="IPR000049">
    <property type="entry name" value="ET-Flavoprotein_bsu_CS"/>
</dbReference>
<dbReference type="PANTHER" id="PTHR21294">
    <property type="entry name" value="ELECTRON TRANSFER FLAVOPROTEIN BETA-SUBUNIT"/>
    <property type="match status" value="1"/>
</dbReference>
<dbReference type="Pfam" id="PF01012">
    <property type="entry name" value="ETF"/>
    <property type="match status" value="1"/>
</dbReference>
<comment type="caution">
    <text evidence="3">The sequence shown here is derived from an EMBL/GenBank/DDBJ whole genome shotgun (WGS) entry which is preliminary data.</text>
</comment>
<keyword evidence="4" id="KW-1185">Reference proteome</keyword>
<dbReference type="PANTHER" id="PTHR21294:SF20">
    <property type="entry name" value="ELECTRON TRANSFER FLAVOPROTEIN, SUBUNIT BETA (ETFB)"/>
    <property type="match status" value="1"/>
</dbReference>
<dbReference type="GO" id="GO:0009055">
    <property type="term" value="F:electron transfer activity"/>
    <property type="evidence" value="ECO:0007669"/>
    <property type="project" value="InterPro"/>
</dbReference>
<proteinExistence type="inferred from homology"/>
<dbReference type="OrthoDB" id="6635at2157"/>
<protein>
    <submittedName>
        <fullName evidence="3">Electron transfer flavoprotein subunit beta</fullName>
    </submittedName>
</protein>
<dbReference type="InterPro" id="IPR014730">
    <property type="entry name" value="ETF_a/b_N"/>
</dbReference>
<dbReference type="Gene3D" id="3.40.50.620">
    <property type="entry name" value="HUPs"/>
    <property type="match status" value="1"/>
</dbReference>
<feature type="domain" description="Electron transfer flavoprotein alpha/beta-subunit N-terminal" evidence="2">
    <location>
        <begin position="20"/>
        <end position="221"/>
    </location>
</feature>
<evidence type="ECO:0000256" key="1">
    <source>
        <dbReference type="ARBA" id="ARBA00007557"/>
    </source>
</evidence>
<dbReference type="InterPro" id="IPR033948">
    <property type="entry name" value="ETF_beta_N"/>
</dbReference>
<accession>A0A830GYB9</accession>
<dbReference type="RefSeq" id="WP_188597007.1">
    <property type="nucleotide sequence ID" value="NZ_BMNL01000004.1"/>
</dbReference>
<dbReference type="SMART" id="SM00893">
    <property type="entry name" value="ETF"/>
    <property type="match status" value="1"/>
</dbReference>
<sequence>MNIVVLVKPALDTSNLRTAANKIMVEDTPLKISDIDRNAAEEAIRLKEKMKGGKTIAVMVSKYPPIAKRGGEAENLAREVLAMGIDEAILVIDDGLIGTDQTATAKAIVETIRKKVGQFDVIIGGEATIDGYSSQVPARIAAELGIPIITYVREISQAGSDFIVVKRDLEDEVQVVRSKLPVVMTVTREINTPRIPPLLQIRMAMKKPLSKVSLSDLGLQVQVRARTTDLKPLQIQRKKVLIESGTVEEKADKLIQYLSQEGIITPR</sequence>
<dbReference type="SUPFAM" id="SSF52402">
    <property type="entry name" value="Adenine nucleotide alpha hydrolases-like"/>
    <property type="match status" value="1"/>
</dbReference>
<reference evidence="3" key="2">
    <citation type="submission" date="2020-09" db="EMBL/GenBank/DDBJ databases">
        <authorList>
            <person name="Sun Q."/>
            <person name="Ohkuma M."/>
        </authorList>
    </citation>
    <scope>NUCLEOTIDE SEQUENCE</scope>
    <source>
        <strain evidence="3">JCM 10088</strain>
    </source>
</reference>
<dbReference type="PIRSF" id="PIRSF000090">
    <property type="entry name" value="Beta-ETF"/>
    <property type="match status" value="1"/>
</dbReference>
<evidence type="ECO:0000313" key="4">
    <source>
        <dbReference type="Proteomes" id="UP000610960"/>
    </source>
</evidence>
<name>A0A830GYB9_9CREN</name>
<dbReference type="Proteomes" id="UP000610960">
    <property type="component" value="Unassembled WGS sequence"/>
</dbReference>
<comment type="similarity">
    <text evidence="1">Belongs to the ETF beta-subunit/FixA family.</text>
</comment>
<gene>
    <name evidence="3" type="ORF">GCM10007981_17270</name>
</gene>
<organism evidence="3 4">
    <name type="scientific">Thermocladium modestius</name>
    <dbReference type="NCBI Taxonomy" id="62609"/>
    <lineage>
        <taxon>Archaea</taxon>
        <taxon>Thermoproteota</taxon>
        <taxon>Thermoprotei</taxon>
        <taxon>Thermoproteales</taxon>
        <taxon>Thermoproteaceae</taxon>
        <taxon>Thermocladium</taxon>
    </lineage>
</organism>